<dbReference type="PROSITE" id="PS00062">
    <property type="entry name" value="ALDOKETO_REDUCTASE_2"/>
    <property type="match status" value="1"/>
</dbReference>
<organism evidence="13 14">
    <name type="scientific">Phasianus colchicus</name>
    <name type="common">Common pheasant</name>
    <dbReference type="NCBI Taxonomy" id="9054"/>
    <lineage>
        <taxon>Eukaryota</taxon>
        <taxon>Metazoa</taxon>
        <taxon>Chordata</taxon>
        <taxon>Craniata</taxon>
        <taxon>Vertebrata</taxon>
        <taxon>Euteleostomi</taxon>
        <taxon>Archelosauria</taxon>
        <taxon>Archosauria</taxon>
        <taxon>Dinosauria</taxon>
        <taxon>Saurischia</taxon>
        <taxon>Theropoda</taxon>
        <taxon>Coelurosauria</taxon>
        <taxon>Aves</taxon>
        <taxon>Neognathae</taxon>
        <taxon>Galloanserae</taxon>
        <taxon>Galliformes</taxon>
        <taxon>Phasianidae</taxon>
        <taxon>Phasianinae</taxon>
        <taxon>Phasianus</taxon>
    </lineage>
</organism>
<evidence type="ECO:0000313" key="13">
    <source>
        <dbReference type="Ensembl" id="ENSPCLP00000004713.1"/>
    </source>
</evidence>
<evidence type="ECO:0000259" key="12">
    <source>
        <dbReference type="Pfam" id="PF00248"/>
    </source>
</evidence>
<accession>A0A669PEE6</accession>
<comment type="subunit">
    <text evidence="3">Monomer.</text>
</comment>
<evidence type="ECO:0000256" key="11">
    <source>
        <dbReference type="SAM" id="Phobius"/>
    </source>
</evidence>
<evidence type="ECO:0000256" key="1">
    <source>
        <dbReference type="ARBA" id="ARBA00004496"/>
    </source>
</evidence>
<dbReference type="FunFam" id="3.20.20.100:FF:000009">
    <property type="entry name" value="Aldo-keto reductase family 1 member B1"/>
    <property type="match status" value="1"/>
</dbReference>
<reference evidence="13" key="2">
    <citation type="submission" date="2025-09" db="UniProtKB">
        <authorList>
            <consortium name="Ensembl"/>
        </authorList>
    </citation>
    <scope>IDENTIFICATION</scope>
</reference>
<dbReference type="AlphaFoldDB" id="A0A669PEE6"/>
<comment type="catalytic activity">
    <reaction evidence="9">
        <text>prostaglandin F2alpha + NADP(+) = prostaglandin H2 + NADPH + H(+)</text>
        <dbReference type="Rhea" id="RHEA:45312"/>
        <dbReference type="ChEBI" id="CHEBI:15378"/>
        <dbReference type="ChEBI" id="CHEBI:57404"/>
        <dbReference type="ChEBI" id="CHEBI:57405"/>
        <dbReference type="ChEBI" id="CHEBI:57783"/>
        <dbReference type="ChEBI" id="CHEBI:58349"/>
    </reaction>
</comment>
<evidence type="ECO:0000256" key="4">
    <source>
        <dbReference type="ARBA" id="ARBA00022490"/>
    </source>
</evidence>
<evidence type="ECO:0000256" key="9">
    <source>
        <dbReference type="ARBA" id="ARBA00050342"/>
    </source>
</evidence>
<dbReference type="InterPro" id="IPR018170">
    <property type="entry name" value="Aldo/ket_reductase_CS"/>
</dbReference>
<dbReference type="InterPro" id="IPR036812">
    <property type="entry name" value="NAD(P)_OxRdtase_dom_sf"/>
</dbReference>
<dbReference type="PROSITE" id="PS00798">
    <property type="entry name" value="ALDOKETO_REDUCTASE_1"/>
    <property type="match status" value="1"/>
</dbReference>
<protein>
    <recommendedName>
        <fullName evidence="8">aldose reductase</fullName>
        <ecNumber evidence="8">1.1.1.21</ecNumber>
    </recommendedName>
    <alternativeName>
        <fullName evidence="7">Aldehyde reductase</fullName>
    </alternativeName>
</protein>
<dbReference type="InterPro" id="IPR023210">
    <property type="entry name" value="NADP_OxRdtase_dom"/>
</dbReference>
<keyword evidence="6" id="KW-0560">Oxidoreductase</keyword>
<dbReference type="GO" id="GO:0005737">
    <property type="term" value="C:cytoplasm"/>
    <property type="evidence" value="ECO:0007669"/>
    <property type="project" value="UniProtKB-SubCell"/>
</dbReference>
<dbReference type="Ensembl" id="ENSPCLT00000006582.1">
    <property type="protein sequence ID" value="ENSPCLP00000004713.1"/>
    <property type="gene ID" value="ENSPCLG00000004061.1"/>
</dbReference>
<feature type="domain" description="NADP-dependent oxidoreductase" evidence="12">
    <location>
        <begin position="141"/>
        <end position="408"/>
    </location>
</feature>
<keyword evidence="11" id="KW-1133">Transmembrane helix</keyword>
<dbReference type="Pfam" id="PF00248">
    <property type="entry name" value="Aldo_ket_red"/>
    <property type="match status" value="1"/>
</dbReference>
<dbReference type="PROSITE" id="PS00063">
    <property type="entry name" value="ALDOKETO_REDUCTASE_3"/>
    <property type="match status" value="1"/>
</dbReference>
<dbReference type="PANTHER" id="PTHR11732">
    <property type="entry name" value="ALDO/KETO REDUCTASE"/>
    <property type="match status" value="1"/>
</dbReference>
<evidence type="ECO:0000256" key="3">
    <source>
        <dbReference type="ARBA" id="ARBA00011245"/>
    </source>
</evidence>
<evidence type="ECO:0000256" key="5">
    <source>
        <dbReference type="ARBA" id="ARBA00022857"/>
    </source>
</evidence>
<comment type="subcellular location">
    <subcellularLocation>
        <location evidence="1">Cytoplasm</location>
    </subcellularLocation>
</comment>
<dbReference type="InterPro" id="IPR020471">
    <property type="entry name" value="AKR"/>
</dbReference>
<reference evidence="13" key="1">
    <citation type="submission" date="2025-08" db="UniProtKB">
        <authorList>
            <consortium name="Ensembl"/>
        </authorList>
    </citation>
    <scope>IDENTIFICATION</scope>
</reference>
<sequence length="432" mass="48176">MNVSGAARVGRVRLASEYGLVELGPSRPAAAVASPFSNSGGKGGGLGSALRGPARELGDAEQLEAGSEHGSLCWRRFRSEECCRENCFVCLLLVLLIFVESWFWWGGFLGFCFTGKKSSGCFDEHSLDISFFPFFPPQSPPGQVTAAVMAAIDAGYRHFDCAYVYQNENEVGEGIQKKIKEGVVKREDLFVVSKLWCTFHEKSLVKGACQKTLASLKLDYLDLYLIHWPVGFKAGEDLFPADDKGMSIPGNTDLLQTWEAMEELVDAGLAKAVGISNFNHEQIERILNKPGLKYKPANNQVECHPYLTQEKLINYCQSKGISVTAYSPLGSPDRPWAKPEDPSLLDDPKIKEIAAKHNKTAAQVLIRFHIQRNVIVIPKSVTPQRIVENFKVFDFELTKEEMATILSFNRNWRACAMSMSQNHKEYPFNAEY</sequence>
<keyword evidence="5" id="KW-0521">NADP</keyword>
<evidence type="ECO:0000256" key="7">
    <source>
        <dbReference type="ARBA" id="ARBA00029846"/>
    </source>
</evidence>
<dbReference type="Gene3D" id="3.20.20.100">
    <property type="entry name" value="NADP-dependent oxidoreductase domain"/>
    <property type="match status" value="1"/>
</dbReference>
<evidence type="ECO:0000256" key="8">
    <source>
        <dbReference type="ARBA" id="ARBA00038955"/>
    </source>
</evidence>
<evidence type="ECO:0000256" key="10">
    <source>
        <dbReference type="ARBA" id="ARBA00051000"/>
    </source>
</evidence>
<evidence type="ECO:0000313" key="14">
    <source>
        <dbReference type="Proteomes" id="UP000472261"/>
    </source>
</evidence>
<dbReference type="Proteomes" id="UP000472261">
    <property type="component" value="Unplaced"/>
</dbReference>
<dbReference type="GO" id="GO:0016491">
    <property type="term" value="F:oxidoreductase activity"/>
    <property type="evidence" value="ECO:0007669"/>
    <property type="project" value="UniProtKB-KW"/>
</dbReference>
<dbReference type="OMA" id="LWNDSHQ"/>
<evidence type="ECO:0000256" key="2">
    <source>
        <dbReference type="ARBA" id="ARBA00007905"/>
    </source>
</evidence>
<comment type="catalytic activity">
    <reaction evidence="10">
        <text>an alditol + NADP(+) = an aldose + NADPH + H(+)</text>
        <dbReference type="Rhea" id="RHEA:12789"/>
        <dbReference type="Rhea" id="RHEA-COMP:9554"/>
        <dbReference type="Rhea" id="RHEA-COMP:9555"/>
        <dbReference type="ChEBI" id="CHEBI:15378"/>
        <dbReference type="ChEBI" id="CHEBI:15693"/>
        <dbReference type="ChEBI" id="CHEBI:17522"/>
        <dbReference type="ChEBI" id="CHEBI:57783"/>
        <dbReference type="ChEBI" id="CHEBI:58349"/>
        <dbReference type="EC" id="1.1.1.21"/>
    </reaction>
</comment>
<keyword evidence="14" id="KW-1185">Reference proteome</keyword>
<comment type="similarity">
    <text evidence="2">Belongs to the aldo/keto reductase family.</text>
</comment>
<name>A0A669PEE6_PHACC</name>
<gene>
    <name evidence="13" type="primary">AKR1B1</name>
</gene>
<feature type="transmembrane region" description="Helical" evidence="11">
    <location>
        <begin position="86"/>
        <end position="105"/>
    </location>
</feature>
<dbReference type="CDD" id="cd19107">
    <property type="entry name" value="AKR_AKR1B1-19"/>
    <property type="match status" value="1"/>
</dbReference>
<evidence type="ECO:0000256" key="6">
    <source>
        <dbReference type="ARBA" id="ARBA00023002"/>
    </source>
</evidence>
<dbReference type="EC" id="1.1.1.21" evidence="8"/>
<dbReference type="PRINTS" id="PR00069">
    <property type="entry name" value="ALDKETRDTASE"/>
</dbReference>
<keyword evidence="11" id="KW-0472">Membrane</keyword>
<dbReference type="SUPFAM" id="SSF51430">
    <property type="entry name" value="NAD(P)-linked oxidoreductase"/>
    <property type="match status" value="1"/>
</dbReference>
<keyword evidence="11" id="KW-0812">Transmembrane</keyword>
<keyword evidence="4" id="KW-0963">Cytoplasm</keyword>
<proteinExistence type="inferred from homology"/>